<dbReference type="InterPro" id="IPR011761">
    <property type="entry name" value="ATP-grasp"/>
</dbReference>
<dbReference type="AlphaFoldDB" id="A0A545TXZ5"/>
<proteinExistence type="predicted"/>
<sequence length="640" mass="70702">MIGRRVFVSGGAGVIGLELVPRLVRAGATVLVGDLKPRPASFESCVIYRQGDLNALSQAELDAFAPDVFIHLAATFERSTESIEFWGENFRHNVMLSHHLMTLGRRCPTLRRVVFASSYLIYDQSLYQFDTEQKAGVCLNEEHPISPRNLTGMAKLAHETELKFLDGFEEYPFTSICVRIFRGYGRNSRDVISRWVRALIAGEPITVYRREGLFDYTYAADSAEGLLRLAQADHATGVVNLGTGRSRRVSDVVTTLQQHFPDAQVNEVESDIPFEASQADVSKLRSILNWVPAYDLEDAIQEIVDFERAQCRSQKTGSAQRLGNVLITSAARKAPLVRAMKSAAQRIGSEIEIIAGDIDPDAPTQHVADGFWPMPRTEVGELPALLSGCIARGIRAILPTRDGELTFWAENRAAFAEQGIEVIVSKSDSVACCLDKLAFAEFGIANDLPTIPASIKPEDIDADRFVVKERFGAGSRSIGLNLELDAAREHAKTLDAPIFQAYFQGLEISIDAWINRDGTPAGLVLRRRDRVVNGESQTTTTFRDPQIEAEAWRILAAFDLYGPVVMQAIVINGSTLEIIEINARFGGASTTSLAVGLDIFYWSITTAFGMAEGQIDFLRSDHEVRQIRLPSDTLIYDPDI</sequence>
<evidence type="ECO:0000313" key="3">
    <source>
        <dbReference type="EMBL" id="TQV82077.1"/>
    </source>
</evidence>
<dbReference type="Gene3D" id="3.40.50.20">
    <property type="match status" value="1"/>
</dbReference>
<dbReference type="PROSITE" id="PS50975">
    <property type="entry name" value="ATP_GRASP"/>
    <property type="match status" value="1"/>
</dbReference>
<dbReference type="Gene3D" id="3.40.50.720">
    <property type="entry name" value="NAD(P)-binding Rossmann-like Domain"/>
    <property type="match status" value="1"/>
</dbReference>
<keyword evidence="1" id="KW-0067">ATP-binding</keyword>
<keyword evidence="1" id="KW-0547">Nucleotide-binding</keyword>
<protein>
    <submittedName>
        <fullName evidence="3">NAD-dependent epimerase/dehydratase family protein</fullName>
    </submittedName>
</protein>
<dbReference type="Pfam" id="PF01370">
    <property type="entry name" value="Epimerase"/>
    <property type="match status" value="1"/>
</dbReference>
<evidence type="ECO:0000259" key="2">
    <source>
        <dbReference type="PROSITE" id="PS50975"/>
    </source>
</evidence>
<evidence type="ECO:0000256" key="1">
    <source>
        <dbReference type="PROSITE-ProRule" id="PRU00409"/>
    </source>
</evidence>
<dbReference type="OrthoDB" id="9765608at2"/>
<comment type="caution">
    <text evidence="3">The sequence shown here is derived from an EMBL/GenBank/DDBJ whole genome shotgun (WGS) entry which is preliminary data.</text>
</comment>
<organism evidence="3 4">
    <name type="scientific">Denitrobaculum tricleocarpae</name>
    <dbReference type="NCBI Taxonomy" id="2591009"/>
    <lineage>
        <taxon>Bacteria</taxon>
        <taxon>Pseudomonadati</taxon>
        <taxon>Pseudomonadota</taxon>
        <taxon>Alphaproteobacteria</taxon>
        <taxon>Rhodospirillales</taxon>
        <taxon>Rhodospirillaceae</taxon>
        <taxon>Denitrobaculum</taxon>
    </lineage>
</organism>
<keyword evidence="4" id="KW-1185">Reference proteome</keyword>
<dbReference type="InterPro" id="IPR001509">
    <property type="entry name" value="Epimerase_deHydtase"/>
</dbReference>
<dbReference type="RefSeq" id="WP_142896001.1">
    <property type="nucleotide sequence ID" value="NZ_ML660053.1"/>
</dbReference>
<dbReference type="InterPro" id="IPR050177">
    <property type="entry name" value="Lipid_A_modif_metabolic_enz"/>
</dbReference>
<dbReference type="PANTHER" id="PTHR43245">
    <property type="entry name" value="BIFUNCTIONAL POLYMYXIN RESISTANCE PROTEIN ARNA"/>
    <property type="match status" value="1"/>
</dbReference>
<dbReference type="InterPro" id="IPR048764">
    <property type="entry name" value="PylC_N"/>
</dbReference>
<dbReference type="Proteomes" id="UP000315252">
    <property type="component" value="Unassembled WGS sequence"/>
</dbReference>
<accession>A0A545TXZ5</accession>
<evidence type="ECO:0000313" key="4">
    <source>
        <dbReference type="Proteomes" id="UP000315252"/>
    </source>
</evidence>
<dbReference type="SUPFAM" id="SSF51735">
    <property type="entry name" value="NAD(P)-binding Rossmann-fold domains"/>
    <property type="match status" value="1"/>
</dbReference>
<dbReference type="Pfam" id="PF15632">
    <property type="entry name" value="ATPgrasp_Ter"/>
    <property type="match status" value="1"/>
</dbReference>
<gene>
    <name evidence="3" type="ORF">FKG95_07560</name>
</gene>
<dbReference type="GO" id="GO:0005524">
    <property type="term" value="F:ATP binding"/>
    <property type="evidence" value="ECO:0007669"/>
    <property type="project" value="UniProtKB-UniRule"/>
</dbReference>
<dbReference type="SUPFAM" id="SSF56059">
    <property type="entry name" value="Glutathione synthetase ATP-binding domain-like"/>
    <property type="match status" value="1"/>
</dbReference>
<dbReference type="Gene3D" id="3.30.470.20">
    <property type="entry name" value="ATP-grasp fold, B domain"/>
    <property type="match status" value="1"/>
</dbReference>
<dbReference type="Gene3D" id="3.30.1490.20">
    <property type="entry name" value="ATP-grasp fold, A domain"/>
    <property type="match status" value="1"/>
</dbReference>
<feature type="domain" description="ATP-grasp" evidence="2">
    <location>
        <begin position="436"/>
        <end position="608"/>
    </location>
</feature>
<dbReference type="Pfam" id="PF21360">
    <property type="entry name" value="PylC-like_N"/>
    <property type="match status" value="1"/>
</dbReference>
<name>A0A545TXZ5_9PROT</name>
<dbReference type="InterPro" id="IPR013815">
    <property type="entry name" value="ATP_grasp_subdomain_1"/>
</dbReference>
<dbReference type="InterPro" id="IPR036291">
    <property type="entry name" value="NAD(P)-bd_dom_sf"/>
</dbReference>
<dbReference type="GO" id="GO:0046872">
    <property type="term" value="F:metal ion binding"/>
    <property type="evidence" value="ECO:0007669"/>
    <property type="project" value="InterPro"/>
</dbReference>
<reference evidence="3 4" key="1">
    <citation type="submission" date="2019-06" db="EMBL/GenBank/DDBJ databases">
        <title>Whole genome sequence for Rhodospirillaceae sp. R148.</title>
        <authorList>
            <person name="Wang G."/>
        </authorList>
    </citation>
    <scope>NUCLEOTIDE SEQUENCE [LARGE SCALE GENOMIC DNA]</scope>
    <source>
        <strain evidence="3 4">R148</strain>
    </source>
</reference>
<dbReference type="EMBL" id="VHSH01000002">
    <property type="protein sequence ID" value="TQV82077.1"/>
    <property type="molecule type" value="Genomic_DNA"/>
</dbReference>